<evidence type="ECO:0000313" key="8">
    <source>
        <dbReference type="Proteomes" id="UP000591941"/>
    </source>
</evidence>
<protein>
    <submittedName>
        <fullName evidence="7">Precorrin-6Y C5,15-methyltransferase (Decarboxylating) CbiT subunit</fullName>
    </submittedName>
</protein>
<dbReference type="PANTHER" id="PTHR43182">
    <property type="entry name" value="COBALT-PRECORRIN-6B C(15)-METHYLTRANSFERASE (DECARBOXYLATING)"/>
    <property type="match status" value="1"/>
</dbReference>
<dbReference type="GO" id="GO:0008276">
    <property type="term" value="F:protein methyltransferase activity"/>
    <property type="evidence" value="ECO:0007669"/>
    <property type="project" value="InterPro"/>
</dbReference>
<dbReference type="InterPro" id="IPR014008">
    <property type="entry name" value="Cbl_synth_MTase_CbiT"/>
</dbReference>
<name>A0A841QXG6_9FIRM</name>
<dbReference type="Gene3D" id="3.40.50.150">
    <property type="entry name" value="Vaccinia Virus protein VP39"/>
    <property type="match status" value="1"/>
</dbReference>
<gene>
    <name evidence="7" type="ORF">HNR45_000296</name>
</gene>
<dbReference type="InterPro" id="IPR029063">
    <property type="entry name" value="SAM-dependent_MTases_sf"/>
</dbReference>
<keyword evidence="3 7" id="KW-0489">Methyltransferase</keyword>
<dbReference type="InterPro" id="IPR025714">
    <property type="entry name" value="Methyltranfer_dom"/>
</dbReference>
<feature type="domain" description="Methyltransferase" evidence="6">
    <location>
        <begin position="36"/>
        <end position="154"/>
    </location>
</feature>
<reference evidence="7 8" key="1">
    <citation type="submission" date="2020-08" db="EMBL/GenBank/DDBJ databases">
        <title>Genomic Encyclopedia of Type Strains, Phase IV (KMG-IV): sequencing the most valuable type-strain genomes for metagenomic binning, comparative biology and taxonomic classification.</title>
        <authorList>
            <person name="Goeker M."/>
        </authorList>
    </citation>
    <scope>NUCLEOTIDE SEQUENCE [LARGE SCALE GENOMIC DNA]</scope>
    <source>
        <strain evidence="7 8">DSM 21255</strain>
    </source>
</reference>
<dbReference type="CDD" id="cd02440">
    <property type="entry name" value="AdoMet_MTases"/>
    <property type="match status" value="1"/>
</dbReference>
<evidence type="ECO:0000313" key="7">
    <source>
        <dbReference type="EMBL" id="MBB6477274.1"/>
    </source>
</evidence>
<dbReference type="GO" id="GO:0032259">
    <property type="term" value="P:methylation"/>
    <property type="evidence" value="ECO:0007669"/>
    <property type="project" value="UniProtKB-KW"/>
</dbReference>
<evidence type="ECO:0000259" key="6">
    <source>
        <dbReference type="Pfam" id="PF13847"/>
    </source>
</evidence>
<organism evidence="7 8">
    <name type="scientific">Negativicoccus succinicivorans</name>
    <dbReference type="NCBI Taxonomy" id="620903"/>
    <lineage>
        <taxon>Bacteria</taxon>
        <taxon>Bacillati</taxon>
        <taxon>Bacillota</taxon>
        <taxon>Negativicutes</taxon>
        <taxon>Veillonellales</taxon>
        <taxon>Veillonellaceae</taxon>
        <taxon>Negativicoccus</taxon>
    </lineage>
</organism>
<dbReference type="Pfam" id="PF13847">
    <property type="entry name" value="Methyltransf_31"/>
    <property type="match status" value="1"/>
</dbReference>
<proteinExistence type="predicted"/>
<dbReference type="NCBIfam" id="TIGR02469">
    <property type="entry name" value="CbiT"/>
    <property type="match status" value="1"/>
</dbReference>
<dbReference type="SUPFAM" id="SSF53335">
    <property type="entry name" value="S-adenosyl-L-methionine-dependent methyltransferases"/>
    <property type="match status" value="1"/>
</dbReference>
<evidence type="ECO:0000256" key="4">
    <source>
        <dbReference type="ARBA" id="ARBA00022679"/>
    </source>
</evidence>
<sequence length="195" mass="21030">MSSVFGLADEKFIRGNVPMTKAEIRALVMVKAGIRPEDTVVDIGAGTGSISIEAALAATKGKVYAIERNPEGVELIRRNAEQFGCTNLEIIHGKAPDALWDLPPIDVAIIGGSGGQLPAIFSRLEELLTTGGRVVATAVTAETTAQLLALCKERKWQYDAVQVQINRLRKAGPYHLYQPLSPILIVQAQLTKEEV</sequence>
<accession>A0A841QXG6</accession>
<dbReference type="AlphaFoldDB" id="A0A841QXG6"/>
<evidence type="ECO:0000256" key="2">
    <source>
        <dbReference type="ARBA" id="ARBA00022573"/>
    </source>
</evidence>
<evidence type="ECO:0000256" key="5">
    <source>
        <dbReference type="ARBA" id="ARBA00022691"/>
    </source>
</evidence>
<evidence type="ECO:0000256" key="3">
    <source>
        <dbReference type="ARBA" id="ARBA00022603"/>
    </source>
</evidence>
<keyword evidence="4 7" id="KW-0808">Transferase</keyword>
<dbReference type="OrthoDB" id="9780707at2"/>
<dbReference type="EMBL" id="JACHHI010000001">
    <property type="protein sequence ID" value="MBB6477274.1"/>
    <property type="molecule type" value="Genomic_DNA"/>
</dbReference>
<keyword evidence="2" id="KW-0169">Cobalamin biosynthesis</keyword>
<keyword evidence="5" id="KW-0949">S-adenosyl-L-methionine</keyword>
<dbReference type="InterPro" id="IPR050714">
    <property type="entry name" value="Cobalamin_biosynth_MTase"/>
</dbReference>
<dbReference type="GeneID" id="93485586"/>
<dbReference type="GO" id="GO:0009236">
    <property type="term" value="P:cobalamin biosynthetic process"/>
    <property type="evidence" value="ECO:0007669"/>
    <property type="project" value="UniProtKB-UniPathway"/>
</dbReference>
<dbReference type="PANTHER" id="PTHR43182:SF1">
    <property type="entry name" value="COBALT-PRECORRIN-7 C(5)-METHYLTRANSFERASE"/>
    <property type="match status" value="1"/>
</dbReference>
<comment type="caution">
    <text evidence="7">The sequence shown here is derived from an EMBL/GenBank/DDBJ whole genome shotgun (WGS) entry which is preliminary data.</text>
</comment>
<dbReference type="Proteomes" id="UP000591941">
    <property type="component" value="Unassembled WGS sequence"/>
</dbReference>
<comment type="pathway">
    <text evidence="1">Cofactor biosynthesis; adenosylcobalamin biosynthesis.</text>
</comment>
<evidence type="ECO:0000256" key="1">
    <source>
        <dbReference type="ARBA" id="ARBA00004953"/>
    </source>
</evidence>
<dbReference type="RefSeq" id="WP_159821835.1">
    <property type="nucleotide sequence ID" value="NZ_CABWNB010000001.1"/>
</dbReference>
<keyword evidence="8" id="KW-1185">Reference proteome</keyword>
<dbReference type="UniPathway" id="UPA00148"/>